<feature type="region of interest" description="Disordered" evidence="5">
    <location>
        <begin position="1"/>
        <end position="58"/>
    </location>
</feature>
<evidence type="ECO:0000256" key="6">
    <source>
        <dbReference type="SAM" id="Phobius"/>
    </source>
</evidence>
<evidence type="ECO:0000256" key="3">
    <source>
        <dbReference type="ARBA" id="ARBA00022989"/>
    </source>
</evidence>
<evidence type="ECO:0000313" key="8">
    <source>
        <dbReference type="EMBL" id="CAK7210458.1"/>
    </source>
</evidence>
<feature type="transmembrane region" description="Helical" evidence="6">
    <location>
        <begin position="347"/>
        <end position="373"/>
    </location>
</feature>
<dbReference type="PANTHER" id="PTHR23502:SF38">
    <property type="entry name" value="POLYAMINE TRANSPORTER 4"/>
    <property type="match status" value="1"/>
</dbReference>
<evidence type="ECO:0000256" key="1">
    <source>
        <dbReference type="ARBA" id="ARBA00004141"/>
    </source>
</evidence>
<dbReference type="InterPro" id="IPR011701">
    <property type="entry name" value="MFS"/>
</dbReference>
<feature type="transmembrane region" description="Helical" evidence="6">
    <location>
        <begin position="522"/>
        <end position="543"/>
    </location>
</feature>
<feature type="transmembrane region" description="Helical" evidence="6">
    <location>
        <begin position="181"/>
        <end position="200"/>
    </location>
</feature>
<comment type="subcellular location">
    <subcellularLocation>
        <location evidence="1">Membrane</location>
        <topology evidence="1">Multi-pass membrane protein</topology>
    </subcellularLocation>
</comment>
<evidence type="ECO:0000256" key="4">
    <source>
        <dbReference type="ARBA" id="ARBA00023136"/>
    </source>
</evidence>
<keyword evidence="2 6" id="KW-0812">Transmembrane</keyword>
<protein>
    <recommendedName>
        <fullName evidence="7">Major facilitator superfamily (MFS) profile domain-containing protein</fullName>
    </recommendedName>
</protein>
<proteinExistence type="predicted"/>
<sequence>MASDLEASRTPAEPAAVLLSDPEKEGTAHAAAAKSIHSSDSATIEGIAMPHAEQSSDGAMIEKTAGEKDTDGDDEGSNTDLPLPLTVDAEGRPVVWNWATDPANPYNWTMGRKWAQVASFAAAAFTTSVGTSIMSPAHTDLMLEFGVSSTAAILPLTFYVLALAIGPVIIGGPLSEVVGRYPILMVGTPLGMLFTIGAALVPTSSLAGLCVLRFLAGFFFSPSLAIASGVLTEVFRPIERGLPVAVFIVTPFLGPGMGPVFGAFATRKGWRWTQWTIVFFAAASILAALVGSRETYHPVIKRRRAKELGIALPPDELRPDIPWSHRIYNFITIGLIRPLHMLVAEPIIGLSCLYVACEFATLFSFFAAVPFVFQIVYLFDREKSGLVFLSIVVGSFLGLLTVLLTDIFIYKKRQVPRFHPEPPPPEHRLYAAMIGSFGLPAGLFWFGWSGYHDLHWASTAVAIVPFAWGNICIFISLMQYMGDTYTGSIVASGASANSLARYSLASVFPLFTIQMYEKLGINWASSLLGFVSVTLLPVPWLFFKFGPRIRAHSRYT</sequence>
<dbReference type="Proteomes" id="UP001642405">
    <property type="component" value="Unassembled WGS sequence"/>
</dbReference>
<feature type="transmembrane region" description="Helical" evidence="6">
    <location>
        <begin position="206"/>
        <end position="232"/>
    </location>
</feature>
<feature type="compositionally biased region" description="Low complexity" evidence="5">
    <location>
        <begin position="28"/>
        <end position="42"/>
    </location>
</feature>
<organism evidence="8 9">
    <name type="scientific">Sporothrix curviconia</name>
    <dbReference type="NCBI Taxonomy" id="1260050"/>
    <lineage>
        <taxon>Eukaryota</taxon>
        <taxon>Fungi</taxon>
        <taxon>Dikarya</taxon>
        <taxon>Ascomycota</taxon>
        <taxon>Pezizomycotina</taxon>
        <taxon>Sordariomycetes</taxon>
        <taxon>Sordariomycetidae</taxon>
        <taxon>Ophiostomatales</taxon>
        <taxon>Ophiostomataceae</taxon>
        <taxon>Sporothrix</taxon>
    </lineage>
</organism>
<feature type="transmembrane region" description="Helical" evidence="6">
    <location>
        <begin position="244"/>
        <end position="266"/>
    </location>
</feature>
<evidence type="ECO:0000313" key="9">
    <source>
        <dbReference type="Proteomes" id="UP001642405"/>
    </source>
</evidence>
<feature type="transmembrane region" description="Helical" evidence="6">
    <location>
        <begin position="385"/>
        <end position="409"/>
    </location>
</feature>
<dbReference type="Gene3D" id="1.20.1250.20">
    <property type="entry name" value="MFS general substrate transporter like domains"/>
    <property type="match status" value="1"/>
</dbReference>
<dbReference type="PROSITE" id="PS50850">
    <property type="entry name" value="MFS"/>
    <property type="match status" value="1"/>
</dbReference>
<evidence type="ECO:0000259" key="7">
    <source>
        <dbReference type="PROSITE" id="PS50850"/>
    </source>
</evidence>
<feature type="domain" description="Major facilitator superfamily (MFS) profile" evidence="7">
    <location>
        <begin position="116"/>
        <end position="550"/>
    </location>
</feature>
<accession>A0ABP0AT89</accession>
<evidence type="ECO:0000256" key="5">
    <source>
        <dbReference type="SAM" id="MobiDB-lite"/>
    </source>
</evidence>
<dbReference type="EMBL" id="CAWUHB010000003">
    <property type="protein sequence ID" value="CAK7210458.1"/>
    <property type="molecule type" value="Genomic_DNA"/>
</dbReference>
<evidence type="ECO:0000256" key="2">
    <source>
        <dbReference type="ARBA" id="ARBA00022692"/>
    </source>
</evidence>
<dbReference type="InterPro" id="IPR036259">
    <property type="entry name" value="MFS_trans_sf"/>
</dbReference>
<dbReference type="CDD" id="cd17323">
    <property type="entry name" value="MFS_Tpo1_MDR_like"/>
    <property type="match status" value="1"/>
</dbReference>
<feature type="transmembrane region" description="Helical" evidence="6">
    <location>
        <begin position="272"/>
        <end position="292"/>
    </location>
</feature>
<gene>
    <name evidence="8" type="ORF">SCUCBS95973_000790</name>
</gene>
<dbReference type="SUPFAM" id="SSF103473">
    <property type="entry name" value="MFS general substrate transporter"/>
    <property type="match status" value="1"/>
</dbReference>
<comment type="caution">
    <text evidence="8">The sequence shown here is derived from an EMBL/GenBank/DDBJ whole genome shotgun (WGS) entry which is preliminary data.</text>
</comment>
<keyword evidence="9" id="KW-1185">Reference proteome</keyword>
<keyword evidence="3 6" id="KW-1133">Transmembrane helix</keyword>
<keyword evidence="4 6" id="KW-0472">Membrane</keyword>
<dbReference type="InterPro" id="IPR020846">
    <property type="entry name" value="MFS_dom"/>
</dbReference>
<feature type="transmembrane region" description="Helical" evidence="6">
    <location>
        <begin position="114"/>
        <end position="133"/>
    </location>
</feature>
<feature type="transmembrane region" description="Helical" evidence="6">
    <location>
        <begin position="429"/>
        <end position="448"/>
    </location>
</feature>
<name>A0ABP0AT89_9PEZI</name>
<reference evidence="8 9" key="1">
    <citation type="submission" date="2024-01" db="EMBL/GenBank/DDBJ databases">
        <authorList>
            <person name="Allen C."/>
            <person name="Tagirdzhanova G."/>
        </authorList>
    </citation>
    <scope>NUCLEOTIDE SEQUENCE [LARGE SCALE GENOMIC DNA]</scope>
</reference>
<feature type="transmembrane region" description="Helical" evidence="6">
    <location>
        <begin position="145"/>
        <end position="169"/>
    </location>
</feature>
<feature type="region of interest" description="Disordered" evidence="5">
    <location>
        <begin position="65"/>
        <end position="84"/>
    </location>
</feature>
<feature type="transmembrane region" description="Helical" evidence="6">
    <location>
        <begin position="454"/>
        <end position="478"/>
    </location>
</feature>
<dbReference type="PANTHER" id="PTHR23502">
    <property type="entry name" value="MAJOR FACILITATOR SUPERFAMILY"/>
    <property type="match status" value="1"/>
</dbReference>
<dbReference type="Pfam" id="PF07690">
    <property type="entry name" value="MFS_1"/>
    <property type="match status" value="1"/>
</dbReference>